<dbReference type="PANTHER" id="PTHR43080:SF2">
    <property type="entry name" value="CBS DOMAIN-CONTAINING PROTEIN"/>
    <property type="match status" value="1"/>
</dbReference>
<evidence type="ECO:0000313" key="5">
    <source>
        <dbReference type="Proteomes" id="UP000317093"/>
    </source>
</evidence>
<gene>
    <name evidence="4" type="ORF">Pan216_03280</name>
</gene>
<keyword evidence="1 2" id="KW-0129">CBS domain</keyword>
<feature type="domain" description="CBS" evidence="3">
    <location>
        <begin position="116"/>
        <end position="173"/>
    </location>
</feature>
<dbReference type="InterPro" id="IPR051257">
    <property type="entry name" value="Diverse_CBS-Domain"/>
</dbReference>
<dbReference type="Gene3D" id="3.10.580.10">
    <property type="entry name" value="CBS-domain"/>
    <property type="match status" value="1"/>
</dbReference>
<dbReference type="InterPro" id="IPR000644">
    <property type="entry name" value="CBS_dom"/>
</dbReference>
<dbReference type="InterPro" id="IPR046342">
    <property type="entry name" value="CBS_dom_sf"/>
</dbReference>
<reference evidence="4 5" key="1">
    <citation type="submission" date="2019-02" db="EMBL/GenBank/DDBJ databases">
        <title>Deep-cultivation of Planctomycetes and their phenomic and genomic characterization uncovers novel biology.</title>
        <authorList>
            <person name="Wiegand S."/>
            <person name="Jogler M."/>
            <person name="Boedeker C."/>
            <person name="Pinto D."/>
            <person name="Vollmers J."/>
            <person name="Rivas-Marin E."/>
            <person name="Kohn T."/>
            <person name="Peeters S.H."/>
            <person name="Heuer A."/>
            <person name="Rast P."/>
            <person name="Oberbeckmann S."/>
            <person name="Bunk B."/>
            <person name="Jeske O."/>
            <person name="Meyerdierks A."/>
            <person name="Storesund J.E."/>
            <person name="Kallscheuer N."/>
            <person name="Luecker S."/>
            <person name="Lage O.M."/>
            <person name="Pohl T."/>
            <person name="Merkel B.J."/>
            <person name="Hornburger P."/>
            <person name="Mueller R.-W."/>
            <person name="Bruemmer F."/>
            <person name="Labrenz M."/>
            <person name="Spormann A.M."/>
            <person name="Op den Camp H."/>
            <person name="Overmann J."/>
            <person name="Amann R."/>
            <person name="Jetten M.S.M."/>
            <person name="Mascher T."/>
            <person name="Medema M.H."/>
            <person name="Devos D.P."/>
            <person name="Kaster A.-K."/>
            <person name="Ovreas L."/>
            <person name="Rohde M."/>
            <person name="Galperin M.Y."/>
            <person name="Jogler C."/>
        </authorList>
    </citation>
    <scope>NUCLEOTIDE SEQUENCE [LARGE SCALE GENOMIC DNA]</scope>
    <source>
        <strain evidence="4 5">Pan216</strain>
    </source>
</reference>
<dbReference type="Proteomes" id="UP000317093">
    <property type="component" value="Chromosome"/>
</dbReference>
<dbReference type="Pfam" id="PF00571">
    <property type="entry name" value="CBS"/>
    <property type="match status" value="2"/>
</dbReference>
<accession>A0A518AXU1</accession>
<sequence length="177" mass="19223">MLACPACGAENMLGAEECEACGYDLTDLSRPESASSFERSFQDKPVRCLRDHPALTVLANQSVRDVLGLLMQRDEGCAVIVDDQGKAIGVFSERDALMQVADEEEDILDRPVGELMTTEPVTVEADAPIAFALHQMDLGGYRHLPCVDEKGIPVSMVSVRDIVTFVGHRFLEGEAPA</sequence>
<feature type="domain" description="CBS" evidence="3">
    <location>
        <begin position="50"/>
        <end position="107"/>
    </location>
</feature>
<evidence type="ECO:0000256" key="1">
    <source>
        <dbReference type="ARBA" id="ARBA00023122"/>
    </source>
</evidence>
<evidence type="ECO:0000259" key="3">
    <source>
        <dbReference type="PROSITE" id="PS51371"/>
    </source>
</evidence>
<dbReference type="AlphaFoldDB" id="A0A518AXU1"/>
<dbReference type="OrthoDB" id="5295985at2"/>
<evidence type="ECO:0000256" key="2">
    <source>
        <dbReference type="PROSITE-ProRule" id="PRU00703"/>
    </source>
</evidence>
<organism evidence="4 5">
    <name type="scientific">Kolteria novifilia</name>
    <dbReference type="NCBI Taxonomy" id="2527975"/>
    <lineage>
        <taxon>Bacteria</taxon>
        <taxon>Pseudomonadati</taxon>
        <taxon>Planctomycetota</taxon>
        <taxon>Planctomycetia</taxon>
        <taxon>Kolteriales</taxon>
        <taxon>Kolteriaceae</taxon>
        <taxon>Kolteria</taxon>
    </lineage>
</organism>
<proteinExistence type="predicted"/>
<dbReference type="PROSITE" id="PS51371">
    <property type="entry name" value="CBS"/>
    <property type="match status" value="2"/>
</dbReference>
<dbReference type="KEGG" id="knv:Pan216_03280"/>
<keyword evidence="5" id="KW-1185">Reference proteome</keyword>
<dbReference type="EMBL" id="CP036279">
    <property type="protein sequence ID" value="QDU59500.1"/>
    <property type="molecule type" value="Genomic_DNA"/>
</dbReference>
<protein>
    <submittedName>
        <fullName evidence="4">Inosine 5-monophosphate dehydrogenase</fullName>
    </submittedName>
</protein>
<name>A0A518AXU1_9BACT</name>
<dbReference type="SMART" id="SM00116">
    <property type="entry name" value="CBS"/>
    <property type="match status" value="2"/>
</dbReference>
<evidence type="ECO:0000313" key="4">
    <source>
        <dbReference type="EMBL" id="QDU59500.1"/>
    </source>
</evidence>
<dbReference type="SUPFAM" id="SSF54631">
    <property type="entry name" value="CBS-domain pair"/>
    <property type="match status" value="1"/>
</dbReference>
<dbReference type="PANTHER" id="PTHR43080">
    <property type="entry name" value="CBS DOMAIN-CONTAINING PROTEIN CBSX3, MITOCHONDRIAL"/>
    <property type="match status" value="1"/>
</dbReference>